<keyword evidence="2" id="KW-1185">Reference proteome</keyword>
<dbReference type="Proteomes" id="UP001627408">
    <property type="component" value="Unassembled WGS sequence"/>
</dbReference>
<organism evidence="1 2">
    <name type="scientific">Tateyamaria armeniaca</name>
    <dbReference type="NCBI Taxonomy" id="2518930"/>
    <lineage>
        <taxon>Bacteria</taxon>
        <taxon>Pseudomonadati</taxon>
        <taxon>Pseudomonadota</taxon>
        <taxon>Alphaproteobacteria</taxon>
        <taxon>Rhodobacterales</taxon>
        <taxon>Roseobacteraceae</taxon>
        <taxon>Tateyamaria</taxon>
    </lineage>
</organism>
<reference evidence="1 2" key="1">
    <citation type="submission" date="2024-08" db="EMBL/GenBank/DDBJ databases">
        <title>Tateyamaria sp. nov., isolated from marine algae.</title>
        <authorList>
            <person name="Choi B.J."/>
            <person name="Kim J.M."/>
            <person name="Lee J.K."/>
            <person name="Choi D.G."/>
            <person name="Bayburt H."/>
            <person name="Baek J.H."/>
            <person name="Han D.M."/>
            <person name="Jeon C.O."/>
        </authorList>
    </citation>
    <scope>NUCLEOTIDE SEQUENCE [LARGE SCALE GENOMIC DNA]</scope>
    <source>
        <strain evidence="1 2">KMU-156</strain>
    </source>
</reference>
<name>A0ABW8UTA1_9RHOB</name>
<evidence type="ECO:0000313" key="1">
    <source>
        <dbReference type="EMBL" id="MFL4470105.1"/>
    </source>
</evidence>
<comment type="caution">
    <text evidence="1">The sequence shown here is derived from an EMBL/GenBank/DDBJ whole genome shotgun (WGS) entry which is preliminary data.</text>
</comment>
<gene>
    <name evidence="1" type="ORF">ACERZ8_09580</name>
</gene>
<evidence type="ECO:0000313" key="2">
    <source>
        <dbReference type="Proteomes" id="UP001627408"/>
    </source>
</evidence>
<evidence type="ECO:0008006" key="3">
    <source>
        <dbReference type="Google" id="ProtNLM"/>
    </source>
</evidence>
<dbReference type="RefSeq" id="WP_407591976.1">
    <property type="nucleotide sequence ID" value="NZ_JBHDIY010000002.1"/>
</dbReference>
<dbReference type="EMBL" id="JBHDIY010000002">
    <property type="protein sequence ID" value="MFL4470105.1"/>
    <property type="molecule type" value="Genomic_DNA"/>
</dbReference>
<proteinExistence type="predicted"/>
<sequence>MNAPTARDGYARYYTEKLWALVPEVYRNEDTSGVYRQLIALIATDAVDVRRSIDRLWEDQHIETCDDWAVPYIGALVGTRLVSAQDRRARRADVGNTVRFRRRRGTPALLDTLARALSGWDVVLEEGFRQLARNRHRLDGPGSLGFFTQTPTGGTADLRRPVGAEIANGPFGEFFHTLDARRLQGDTGRFGVRKLNFHIYRMRAFEMIDVDPVQLGDPLGEGNLRTYTFDPSGRDLALYLGGDSGSADEKDAFLRGNLVSVEPREWQILQPMRCRLLGHVSYDITASAILSLEGLAVPPLPSDLVALNSLIGHQFDSEQALRRRLTDRGAAIGTTPPDWYIELLAMALVEETGKAQLYPMAVEVSAGGAPFPTERISAGNLADPRRHPIPAGEVAQLLIYPEAGYFASVPPDEPFDFVPLASRYYYGFSAEIGAGPYPRPTLEQLPTNTAADGIAPNGGAMQDDGLLITDNRSYDLTFSSGTPLSSPSVLTVGPQRRPFVRVAGDTLTTPTLQPADIDSVLIIDGGWYAAQDPDGDLAAGEPVDFTLEGAAAAGAGDFDFDQVTISFATLDPGGTRADGTVIPALRLRVAARIRRLLVQSAITGPIVVEDAGADDPSVIDELVVCQSIVDASQTSSGVAISNPFGRLILEGATVFGDLEAMRLDATNSLVRGVIRVVNNQAGCFRFSATLDAPNRRLPPRYRSIIGPIPAGYFNSRRFGDAHYAQLSPLALPLTTAAENGSEVGAFSHLITPIRLASIRAKVNEFGPVGQLAQYLFADDPVLDAPFEADPVFVTPGHNAARPARSG</sequence>
<accession>A0ABW8UTA1</accession>
<protein>
    <recommendedName>
        <fullName evidence="3">Baseplate protein J-like domain-containing protein</fullName>
    </recommendedName>
</protein>